<dbReference type="InterPro" id="IPR001387">
    <property type="entry name" value="Cro/C1-type_HTH"/>
</dbReference>
<protein>
    <submittedName>
        <fullName evidence="5">Peptidase S24-like</fullName>
    </submittedName>
</protein>
<dbReference type="InterPro" id="IPR015927">
    <property type="entry name" value="Peptidase_S24_S26A/B/C"/>
</dbReference>
<keyword evidence="1" id="KW-0805">Transcription regulation</keyword>
<dbReference type="Pfam" id="PF01381">
    <property type="entry name" value="HTH_3"/>
    <property type="match status" value="1"/>
</dbReference>
<name>A0A1T4PC94_9ENTE</name>
<dbReference type="EMBL" id="FUXI01000020">
    <property type="protein sequence ID" value="SJZ89144.1"/>
    <property type="molecule type" value="Genomic_DNA"/>
</dbReference>
<keyword evidence="2" id="KW-0238">DNA-binding</keyword>
<dbReference type="STRING" id="263852.SAMN02745116_01751"/>
<evidence type="ECO:0000256" key="3">
    <source>
        <dbReference type="ARBA" id="ARBA00023163"/>
    </source>
</evidence>
<dbReference type="SMART" id="SM00530">
    <property type="entry name" value="HTH_XRE"/>
    <property type="match status" value="1"/>
</dbReference>
<sequence length="236" mass="27213">MKKIQLPKMIDYYRKQNGLTMKELGKLMNKSESAISLWISGKRSPMVDDLDRLAELLNVTIEDLMFGAKKTSIISEITTTSEQLNEPRQENVLNFAKNELYEQEKLEDEEDYTLEEETHTYEAIRLAAGTGAFNEQYNLETVELCPSELPPRFDYVFLVDGDSMEPFIKDGDVIFGISETSITNGGFYAVTIDGEEYVKKCYLEDNRLRLCSLNKKYDDFFATEENQIRVIARIML</sequence>
<evidence type="ECO:0000256" key="1">
    <source>
        <dbReference type="ARBA" id="ARBA00023015"/>
    </source>
</evidence>
<dbReference type="InterPro" id="IPR039418">
    <property type="entry name" value="LexA-like"/>
</dbReference>
<dbReference type="PROSITE" id="PS50943">
    <property type="entry name" value="HTH_CROC1"/>
    <property type="match status" value="1"/>
</dbReference>
<gene>
    <name evidence="5" type="ORF">SAMN02745116_01751</name>
</gene>
<dbReference type="Gene3D" id="2.10.109.10">
    <property type="entry name" value="Umud Fragment, subunit A"/>
    <property type="match status" value="1"/>
</dbReference>
<dbReference type="CDD" id="cd00093">
    <property type="entry name" value="HTH_XRE"/>
    <property type="match status" value="1"/>
</dbReference>
<evidence type="ECO:0000313" key="5">
    <source>
        <dbReference type="EMBL" id="SJZ89144.1"/>
    </source>
</evidence>
<dbReference type="Gene3D" id="1.10.260.40">
    <property type="entry name" value="lambda repressor-like DNA-binding domains"/>
    <property type="match status" value="1"/>
</dbReference>
<reference evidence="5 6" key="1">
    <citation type="submission" date="2017-02" db="EMBL/GenBank/DDBJ databases">
        <authorList>
            <person name="Peterson S.W."/>
        </authorList>
    </citation>
    <scope>NUCLEOTIDE SEQUENCE [LARGE SCALE GENOMIC DNA]</scope>
    <source>
        <strain evidence="5 6">ATCC BAA-1030</strain>
    </source>
</reference>
<evidence type="ECO:0000313" key="6">
    <source>
        <dbReference type="Proteomes" id="UP000190328"/>
    </source>
</evidence>
<accession>A0A1T4PC94</accession>
<dbReference type="PANTHER" id="PTHR40661">
    <property type="match status" value="1"/>
</dbReference>
<dbReference type="OrthoDB" id="2475196at2"/>
<evidence type="ECO:0000256" key="2">
    <source>
        <dbReference type="ARBA" id="ARBA00023125"/>
    </source>
</evidence>
<dbReference type="CDD" id="cd06529">
    <property type="entry name" value="S24_LexA-like"/>
    <property type="match status" value="1"/>
</dbReference>
<dbReference type="SUPFAM" id="SSF47413">
    <property type="entry name" value="lambda repressor-like DNA-binding domains"/>
    <property type="match status" value="1"/>
</dbReference>
<dbReference type="RefSeq" id="WP_078807685.1">
    <property type="nucleotide sequence ID" value="NZ_FUXI01000020.1"/>
</dbReference>
<dbReference type="Proteomes" id="UP000190328">
    <property type="component" value="Unassembled WGS sequence"/>
</dbReference>
<dbReference type="InterPro" id="IPR010982">
    <property type="entry name" value="Lambda_DNA-bd_dom_sf"/>
</dbReference>
<keyword evidence="6" id="KW-1185">Reference proteome</keyword>
<proteinExistence type="predicted"/>
<dbReference type="Pfam" id="PF00717">
    <property type="entry name" value="Peptidase_S24"/>
    <property type="match status" value="1"/>
</dbReference>
<keyword evidence="3" id="KW-0804">Transcription</keyword>
<organism evidence="5 6">
    <name type="scientific">Pilibacter termitis</name>
    <dbReference type="NCBI Taxonomy" id="263852"/>
    <lineage>
        <taxon>Bacteria</taxon>
        <taxon>Bacillati</taxon>
        <taxon>Bacillota</taxon>
        <taxon>Bacilli</taxon>
        <taxon>Lactobacillales</taxon>
        <taxon>Enterococcaceae</taxon>
        <taxon>Pilibacter</taxon>
    </lineage>
</organism>
<dbReference type="SUPFAM" id="SSF51306">
    <property type="entry name" value="LexA/Signal peptidase"/>
    <property type="match status" value="1"/>
</dbReference>
<dbReference type="GO" id="GO:0003677">
    <property type="term" value="F:DNA binding"/>
    <property type="evidence" value="ECO:0007669"/>
    <property type="project" value="UniProtKB-KW"/>
</dbReference>
<dbReference type="InterPro" id="IPR036286">
    <property type="entry name" value="LexA/Signal_pep-like_sf"/>
</dbReference>
<dbReference type="AlphaFoldDB" id="A0A1T4PC94"/>
<feature type="domain" description="HTH cro/C1-type" evidence="4">
    <location>
        <begin position="10"/>
        <end position="64"/>
    </location>
</feature>
<evidence type="ECO:0000259" key="4">
    <source>
        <dbReference type="PROSITE" id="PS50943"/>
    </source>
</evidence>
<dbReference type="PANTHER" id="PTHR40661:SF1">
    <property type="entry name" value="HTH CRO_C1-TYPE DOMAIN-CONTAINING PROTEIN"/>
    <property type="match status" value="1"/>
</dbReference>